<dbReference type="UniPathway" id="UPA00782"/>
<evidence type="ECO:0000313" key="17">
    <source>
        <dbReference type="Proteomes" id="UP000501982"/>
    </source>
</evidence>
<dbReference type="Proteomes" id="UP000450599">
    <property type="component" value="Unassembled WGS sequence"/>
</dbReference>
<protein>
    <submittedName>
        <fullName evidence="8">Anaerobic sulfatase-maturating enzyme</fullName>
        <ecNumber evidence="8">1.1.99.-</ecNumber>
    </submittedName>
    <submittedName>
        <fullName evidence="9 11">SPASM domain-containing protein</fullName>
    </submittedName>
</protein>
<reference evidence="15 16" key="4">
    <citation type="journal article" date="2019" name="Nat. Med.">
        <title>A library of human gut bacterial isolates paired with longitudinal multiomics data enables mechanistic microbiome research.</title>
        <authorList>
            <person name="Poyet M."/>
            <person name="Groussin M."/>
            <person name="Gibbons S.M."/>
            <person name="Avila-Pacheco J."/>
            <person name="Jiang X."/>
            <person name="Kearney S.M."/>
            <person name="Perrotta A.R."/>
            <person name="Berdy B."/>
            <person name="Zhao S."/>
            <person name="Lieberman T.D."/>
            <person name="Swanson P.K."/>
            <person name="Smith M."/>
            <person name="Roesemann S."/>
            <person name="Alexander J.E."/>
            <person name="Rich S.A."/>
            <person name="Livny J."/>
            <person name="Vlamakis H."/>
            <person name="Clish C."/>
            <person name="Bullock K."/>
            <person name="Deik A."/>
            <person name="Scott J."/>
            <person name="Pierce K.A."/>
            <person name="Xavier R.J."/>
            <person name="Alm E.J."/>
        </authorList>
    </citation>
    <scope>NUCLEOTIDE SEQUENCE [LARGE SCALE GENOMIC DNA]</scope>
    <source>
        <strain evidence="10 16">BIOML-A10</strain>
        <strain evidence="9 15">BIOML-A11</strain>
    </source>
</reference>
<evidence type="ECO:0000313" key="11">
    <source>
        <dbReference type="EMBL" id="OUP22927.1"/>
    </source>
</evidence>
<dbReference type="EMBL" id="CZBM01000002">
    <property type="protein sequence ID" value="CUP77858.1"/>
    <property type="molecule type" value="Genomic_DNA"/>
</dbReference>
<gene>
    <name evidence="8" type="primary">chuR_2</name>
    <name evidence="11" type="ORF">B5F32_01700</name>
    <name evidence="8" type="ORF">ERS852560_00682</name>
    <name evidence="10" type="ORF">GKD54_12015</name>
    <name evidence="9" type="ORF">GKD58_05070</name>
    <name evidence="12" type="ORF">HHO38_19895</name>
</gene>
<feature type="domain" description="Radical SAM core" evidence="7">
    <location>
        <begin position="93"/>
        <end position="245"/>
    </location>
</feature>
<dbReference type="GO" id="GO:0016491">
    <property type="term" value="F:oxidoreductase activity"/>
    <property type="evidence" value="ECO:0007669"/>
    <property type="project" value="UniProtKB-KW"/>
</dbReference>
<dbReference type="PANTHER" id="PTHR43787">
    <property type="entry name" value="FEMO COFACTOR BIOSYNTHESIS PROTEIN NIFB-RELATED"/>
    <property type="match status" value="1"/>
</dbReference>
<name>A0A174R3W3_PARDI</name>
<reference evidence="8 13" key="1">
    <citation type="submission" date="2015-09" db="EMBL/GenBank/DDBJ databases">
        <authorList>
            <consortium name="Pathogen Informatics"/>
        </authorList>
    </citation>
    <scope>NUCLEOTIDE SEQUENCE [LARGE SCALE GENOMIC DNA]</scope>
    <source>
        <strain evidence="8 13">2789STDY5834948</strain>
    </source>
</reference>
<dbReference type="Proteomes" id="UP000471216">
    <property type="component" value="Unassembled WGS sequence"/>
</dbReference>
<dbReference type="SFLD" id="SFLDS00029">
    <property type="entry name" value="Radical_SAM"/>
    <property type="match status" value="1"/>
</dbReference>
<keyword evidence="5" id="KW-0408">Iron</keyword>
<evidence type="ECO:0000313" key="8">
    <source>
        <dbReference type="EMBL" id="CUP77858.1"/>
    </source>
</evidence>
<evidence type="ECO:0000256" key="5">
    <source>
        <dbReference type="ARBA" id="ARBA00023004"/>
    </source>
</evidence>
<keyword evidence="6" id="KW-0411">Iron-sulfur</keyword>
<evidence type="ECO:0000256" key="2">
    <source>
        <dbReference type="ARBA" id="ARBA00022485"/>
    </source>
</evidence>
<organism evidence="8 13">
    <name type="scientific">Parabacteroides distasonis</name>
    <dbReference type="NCBI Taxonomy" id="823"/>
    <lineage>
        <taxon>Bacteria</taxon>
        <taxon>Pseudomonadati</taxon>
        <taxon>Bacteroidota</taxon>
        <taxon>Bacteroidia</taxon>
        <taxon>Bacteroidales</taxon>
        <taxon>Tannerellaceae</taxon>
        <taxon>Parabacteroides</taxon>
    </lineage>
</organism>
<dbReference type="PANTHER" id="PTHR43787:SF3">
    <property type="entry name" value="ARYLSULFATASE REGULATORY PROTEIN"/>
    <property type="match status" value="1"/>
</dbReference>
<dbReference type="Gene3D" id="3.20.20.70">
    <property type="entry name" value="Aldolase class I"/>
    <property type="match status" value="1"/>
</dbReference>
<proteinExistence type="predicted"/>
<evidence type="ECO:0000313" key="10">
    <source>
        <dbReference type="EMBL" id="MRZ06932.1"/>
    </source>
</evidence>
<evidence type="ECO:0000256" key="1">
    <source>
        <dbReference type="ARBA" id="ARBA00001966"/>
    </source>
</evidence>
<dbReference type="Proteomes" id="UP000501982">
    <property type="component" value="Chromosome"/>
</dbReference>
<accession>A0A174R3W3</accession>
<dbReference type="EMBL" id="CP051672">
    <property type="protein sequence ID" value="QJE30403.1"/>
    <property type="molecule type" value="Genomic_DNA"/>
</dbReference>
<evidence type="ECO:0000313" key="12">
    <source>
        <dbReference type="EMBL" id="QJE30403.1"/>
    </source>
</evidence>
<dbReference type="InterPro" id="IPR023885">
    <property type="entry name" value="4Fe4S-binding_SPASM_dom"/>
</dbReference>
<dbReference type="RefSeq" id="WP_008772687.1">
    <property type="nucleotide sequence ID" value="NZ_CAJSZN010000010.1"/>
</dbReference>
<dbReference type="Pfam" id="PF04055">
    <property type="entry name" value="Radical_SAM"/>
    <property type="match status" value="1"/>
</dbReference>
<dbReference type="Proteomes" id="UP000195950">
    <property type="component" value="Unassembled WGS sequence"/>
</dbReference>
<dbReference type="SFLD" id="SFLDG01067">
    <property type="entry name" value="SPASM/twitch_domain_containing"/>
    <property type="match status" value="1"/>
</dbReference>
<dbReference type="InterPro" id="IPR013785">
    <property type="entry name" value="Aldolase_TIM"/>
</dbReference>
<keyword evidence="4" id="KW-0479">Metal-binding</keyword>
<keyword evidence="8" id="KW-0560">Oxidoreductase</keyword>
<dbReference type="EMBL" id="WKMW01000004">
    <property type="protein sequence ID" value="MRY83641.1"/>
    <property type="molecule type" value="Genomic_DNA"/>
</dbReference>
<dbReference type="InterPro" id="IPR007197">
    <property type="entry name" value="rSAM"/>
</dbReference>
<evidence type="ECO:0000259" key="7">
    <source>
        <dbReference type="Pfam" id="PF04055"/>
    </source>
</evidence>
<dbReference type="Proteomes" id="UP000095332">
    <property type="component" value="Unassembled WGS sequence"/>
</dbReference>
<evidence type="ECO:0000256" key="3">
    <source>
        <dbReference type="ARBA" id="ARBA00022691"/>
    </source>
</evidence>
<evidence type="ECO:0000313" key="14">
    <source>
        <dbReference type="Proteomes" id="UP000195950"/>
    </source>
</evidence>
<dbReference type="GO" id="GO:0046872">
    <property type="term" value="F:metal ion binding"/>
    <property type="evidence" value="ECO:0007669"/>
    <property type="project" value="UniProtKB-KW"/>
</dbReference>
<dbReference type="CDD" id="cd01335">
    <property type="entry name" value="Radical_SAM"/>
    <property type="match status" value="1"/>
</dbReference>
<dbReference type="EC" id="1.1.99.-" evidence="8"/>
<dbReference type="AlphaFoldDB" id="A0A174R3W3"/>
<keyword evidence="2" id="KW-0004">4Fe-4S</keyword>
<dbReference type="EMBL" id="NFJX01000001">
    <property type="protein sequence ID" value="OUP22927.1"/>
    <property type="molecule type" value="Genomic_DNA"/>
</dbReference>
<evidence type="ECO:0000256" key="6">
    <source>
        <dbReference type="ARBA" id="ARBA00023014"/>
    </source>
</evidence>
<keyword evidence="3" id="KW-0949">S-adenosyl-L-methionine</keyword>
<evidence type="ECO:0000313" key="13">
    <source>
        <dbReference type="Proteomes" id="UP000095332"/>
    </source>
</evidence>
<evidence type="ECO:0000313" key="15">
    <source>
        <dbReference type="Proteomes" id="UP000450599"/>
    </source>
</evidence>
<dbReference type="InterPro" id="IPR058240">
    <property type="entry name" value="rSAM_sf"/>
</dbReference>
<dbReference type="EMBL" id="WKMX01000011">
    <property type="protein sequence ID" value="MRZ06932.1"/>
    <property type="molecule type" value="Genomic_DNA"/>
</dbReference>
<reference evidence="11" key="3">
    <citation type="journal article" date="2018" name="BMC Genomics">
        <title>Whole genome sequencing and function prediction of 133 gut anaerobes isolated from chicken caecum in pure cultures.</title>
        <authorList>
            <person name="Medvecky M."/>
            <person name="Cejkova D."/>
            <person name="Polansky O."/>
            <person name="Karasova D."/>
            <person name="Kubasova T."/>
            <person name="Cizek A."/>
            <person name="Rychlik I."/>
        </authorList>
    </citation>
    <scope>NUCLEOTIDE SEQUENCE</scope>
    <source>
        <strain evidence="11">An199</strain>
    </source>
</reference>
<evidence type="ECO:0000313" key="9">
    <source>
        <dbReference type="EMBL" id="MRY83641.1"/>
    </source>
</evidence>
<dbReference type="NCBIfam" id="TIGR04085">
    <property type="entry name" value="rSAM_more_4Fe4S"/>
    <property type="match status" value="1"/>
</dbReference>
<dbReference type="GO" id="GO:0051539">
    <property type="term" value="F:4 iron, 4 sulfur cluster binding"/>
    <property type="evidence" value="ECO:0007669"/>
    <property type="project" value="UniProtKB-KW"/>
</dbReference>
<reference evidence="12 17" key="5">
    <citation type="submission" date="2020-04" db="EMBL/GenBank/DDBJ databases">
        <title>Complete Genomes and Methylome analysis of CBBP consortium that reverse antibiotic-induced susceptibility to vancomycin-resistant Enterococcus faecium infection.</title>
        <authorList>
            <person name="Fomenkov A."/>
            <person name="Zhang Z."/>
            <person name="Pamer E."/>
            <person name="Roberts R.J."/>
        </authorList>
    </citation>
    <scope>NUCLEOTIDE SEQUENCE [LARGE SCALE GENOMIC DNA]</scope>
    <source>
        <strain evidence="17">CBBP</strain>
        <strain evidence="12">CBBP-1</strain>
    </source>
</reference>
<evidence type="ECO:0000313" key="16">
    <source>
        <dbReference type="Proteomes" id="UP000471216"/>
    </source>
</evidence>
<reference evidence="14" key="2">
    <citation type="submission" date="2017-04" db="EMBL/GenBank/DDBJ databases">
        <title>Function of individual gut microbiota members based on whole genome sequencing of pure cultures obtained from chicken caecum.</title>
        <authorList>
            <person name="Medvecky M."/>
            <person name="Cejkova D."/>
            <person name="Polansky O."/>
            <person name="Karasova D."/>
            <person name="Kubasova T."/>
            <person name="Cizek A."/>
            <person name="Rychlik I."/>
        </authorList>
    </citation>
    <scope>NUCLEOTIDE SEQUENCE [LARGE SCALE GENOMIC DNA]</scope>
    <source>
        <strain evidence="14">An199</strain>
    </source>
</reference>
<sequence length="434" mass="51529">MKSSRYNFILEKEDFLYCFNASTFKFFVLKKEYKNLLESLLSSPDDKLMDLPNFKNLLLEGRFLLDDSENELDYIYKRNQSQVDRLDYKLVILPTFSCNFKCWYCIQCHKREFMAEQVVELVKKHILYMIQEKKIRSLNIEWFGGEPLLGFENVIYPITSYAKECSDQNNIPFSSSATTNGYLFTKEMLIKMRGLDVVGFQITLDGMREFHDKVRVAPNKSSFDEILKRINLICDILEDANVKIRINYDDKNFDPNIFLEQISSRIDEKHKQRISFLLRKVWQVENSDENKAKNIYFVQEAKKQGYKVSPQTYLNTNYCRCYACRKYYNMIAPNGNIYKCTAQEDYSEDRALGRLNPDGKIEWLIPDFEERYFGYRPFENEQCRECKYLPLCWGECPRSFEVANLRASKFKCVKSRQNDMSFEESILEYCVSNS</sequence>
<evidence type="ECO:0000256" key="4">
    <source>
        <dbReference type="ARBA" id="ARBA00022723"/>
    </source>
</evidence>
<comment type="cofactor">
    <cofactor evidence="1">
        <name>[4Fe-4S] cluster</name>
        <dbReference type="ChEBI" id="CHEBI:49883"/>
    </cofactor>
</comment>
<dbReference type="SUPFAM" id="SSF102114">
    <property type="entry name" value="Radical SAM enzymes"/>
    <property type="match status" value="1"/>
</dbReference>